<gene>
    <name evidence="2" type="ORF">LNINA_LOCUS1132</name>
</gene>
<reference evidence="2 3" key="1">
    <citation type="submission" date="2023-11" db="EMBL/GenBank/DDBJ databases">
        <authorList>
            <person name="Okamura Y."/>
        </authorList>
    </citation>
    <scope>NUCLEOTIDE SEQUENCE [LARGE SCALE GENOMIC DNA]</scope>
</reference>
<sequence>MVHYILVLTLAAAVSARTASTNQNSVDEGRSADDTVLGDLKIAYETYRDCSGSDIASCLKLKLAKALNRISKSDEVTLLGGVTITKDKNAVEKMDEEAIPRNLDESSLDNLILDKIAGFLQTHTVQVIDSETLTNTFITKV</sequence>
<evidence type="ECO:0008006" key="4">
    <source>
        <dbReference type="Google" id="ProtNLM"/>
    </source>
</evidence>
<keyword evidence="1" id="KW-0732">Signal</keyword>
<protein>
    <recommendedName>
        <fullName evidence="4">Osiris 8</fullName>
    </recommendedName>
</protein>
<feature type="signal peptide" evidence="1">
    <location>
        <begin position="1"/>
        <end position="16"/>
    </location>
</feature>
<accession>A0AAV1IVD9</accession>
<comment type="caution">
    <text evidence="2">The sequence shown here is derived from an EMBL/GenBank/DDBJ whole genome shotgun (WGS) entry which is preliminary data.</text>
</comment>
<dbReference type="PANTHER" id="PTHR21879">
    <property type="entry name" value="FI03362P-RELATED-RELATED"/>
    <property type="match status" value="1"/>
</dbReference>
<evidence type="ECO:0000313" key="2">
    <source>
        <dbReference type="EMBL" id="CAK1541121.1"/>
    </source>
</evidence>
<organism evidence="2 3">
    <name type="scientific">Leptosia nina</name>
    <dbReference type="NCBI Taxonomy" id="320188"/>
    <lineage>
        <taxon>Eukaryota</taxon>
        <taxon>Metazoa</taxon>
        <taxon>Ecdysozoa</taxon>
        <taxon>Arthropoda</taxon>
        <taxon>Hexapoda</taxon>
        <taxon>Insecta</taxon>
        <taxon>Pterygota</taxon>
        <taxon>Neoptera</taxon>
        <taxon>Endopterygota</taxon>
        <taxon>Lepidoptera</taxon>
        <taxon>Glossata</taxon>
        <taxon>Ditrysia</taxon>
        <taxon>Papilionoidea</taxon>
        <taxon>Pieridae</taxon>
        <taxon>Pierinae</taxon>
        <taxon>Leptosia</taxon>
    </lineage>
</organism>
<dbReference type="EMBL" id="CAVLEF010000002">
    <property type="protein sequence ID" value="CAK1541121.1"/>
    <property type="molecule type" value="Genomic_DNA"/>
</dbReference>
<keyword evidence="3" id="KW-1185">Reference proteome</keyword>
<feature type="chain" id="PRO_5043628725" description="Osiris 8" evidence="1">
    <location>
        <begin position="17"/>
        <end position="141"/>
    </location>
</feature>
<dbReference type="Pfam" id="PF07898">
    <property type="entry name" value="DUF1676"/>
    <property type="match status" value="1"/>
</dbReference>
<evidence type="ECO:0000313" key="3">
    <source>
        <dbReference type="Proteomes" id="UP001497472"/>
    </source>
</evidence>
<proteinExistence type="predicted"/>
<dbReference type="PANTHER" id="PTHR21879:SF14">
    <property type="entry name" value="OSIRIS 8"/>
    <property type="match status" value="1"/>
</dbReference>
<dbReference type="AlphaFoldDB" id="A0AAV1IVD9"/>
<evidence type="ECO:0000256" key="1">
    <source>
        <dbReference type="SAM" id="SignalP"/>
    </source>
</evidence>
<dbReference type="Proteomes" id="UP001497472">
    <property type="component" value="Unassembled WGS sequence"/>
</dbReference>
<dbReference type="InterPro" id="IPR012464">
    <property type="entry name" value="DUF1676"/>
</dbReference>
<dbReference type="GO" id="GO:0016020">
    <property type="term" value="C:membrane"/>
    <property type="evidence" value="ECO:0007669"/>
    <property type="project" value="TreeGrafter"/>
</dbReference>
<name>A0AAV1IVD9_9NEOP</name>